<evidence type="ECO:0000313" key="5">
    <source>
        <dbReference type="Proteomes" id="UP000580250"/>
    </source>
</evidence>
<dbReference type="InterPro" id="IPR045266">
    <property type="entry name" value="DOH_DOMON"/>
</dbReference>
<evidence type="ECO:0000256" key="1">
    <source>
        <dbReference type="SAM" id="MobiDB-lite"/>
    </source>
</evidence>
<feature type="region of interest" description="Disordered" evidence="1">
    <location>
        <begin position="719"/>
        <end position="757"/>
    </location>
</feature>
<keyword evidence="2" id="KW-0472">Membrane</keyword>
<dbReference type="Pfam" id="PF03351">
    <property type="entry name" value="DOMON"/>
    <property type="match status" value="1"/>
</dbReference>
<feature type="region of interest" description="Disordered" evidence="1">
    <location>
        <begin position="771"/>
        <end position="792"/>
    </location>
</feature>
<gene>
    <name evidence="4" type="ORF">MENT_LOCUS21173</name>
</gene>
<dbReference type="AlphaFoldDB" id="A0A6V7V4H3"/>
<evidence type="ECO:0000259" key="3">
    <source>
        <dbReference type="PROSITE" id="PS50836"/>
    </source>
</evidence>
<comment type="caution">
    <text evidence="4">The sequence shown here is derived from an EMBL/GenBank/DDBJ whole genome shotgun (WGS) entry which is preliminary data.</text>
</comment>
<feature type="compositionally biased region" description="Polar residues" evidence="1">
    <location>
        <begin position="1003"/>
        <end position="1035"/>
    </location>
</feature>
<dbReference type="OrthoDB" id="5877761at2759"/>
<proteinExistence type="predicted"/>
<dbReference type="PROSITE" id="PS50836">
    <property type="entry name" value="DOMON"/>
    <property type="match status" value="1"/>
</dbReference>
<feature type="compositionally biased region" description="Low complexity" evidence="1">
    <location>
        <begin position="654"/>
        <end position="679"/>
    </location>
</feature>
<dbReference type="Proteomes" id="UP000580250">
    <property type="component" value="Unassembled WGS sequence"/>
</dbReference>
<feature type="compositionally biased region" description="Basic and acidic residues" evidence="1">
    <location>
        <begin position="629"/>
        <end position="640"/>
    </location>
</feature>
<dbReference type="CDD" id="cd09631">
    <property type="entry name" value="DOMON_DOH"/>
    <property type="match status" value="1"/>
</dbReference>
<dbReference type="InterPro" id="IPR005018">
    <property type="entry name" value="DOMON_domain"/>
</dbReference>
<protein>
    <recommendedName>
        <fullName evidence="3">DOMON domain-containing protein</fullName>
    </recommendedName>
</protein>
<accession>A0A6V7V4H3</accession>
<feature type="domain" description="DOMON" evidence="3">
    <location>
        <begin position="344"/>
        <end position="479"/>
    </location>
</feature>
<reference evidence="4 5" key="1">
    <citation type="submission" date="2020-08" db="EMBL/GenBank/DDBJ databases">
        <authorList>
            <person name="Koutsovoulos G."/>
            <person name="Danchin GJ E."/>
        </authorList>
    </citation>
    <scope>NUCLEOTIDE SEQUENCE [LARGE SCALE GENOMIC DNA]</scope>
</reference>
<dbReference type="EMBL" id="CAJEWN010000158">
    <property type="protein sequence ID" value="CAD2169814.1"/>
    <property type="molecule type" value="Genomic_DNA"/>
</dbReference>
<evidence type="ECO:0000313" key="4">
    <source>
        <dbReference type="EMBL" id="CAD2169814.1"/>
    </source>
</evidence>
<sequence length="1116" mass="124752">MLLNSNNNKNFNIIINLLLKFFQFLFFNFNFSILFNLFSFNLIQLTTTINSSSPPNFSPIVFPPPPPPPQNFLSSNCGFHSKNYTIKWAYEPKTRNVVFVMKTKLPPINTREKNISFDSKQQKTQKMLTGIAFGDKDQLDFIGISSINDQLDLVSGHGEWQLRQEDVGHTFFDGENQKNRPPLIRMRGPLHVIINNTGGENGHNNQSGALPIRAISLKKQPTDGSVIAEFARLLAGDGEQLKTDLSKCTNFFLITRWISYNTSDENENSSNNGELFSILTTSSVSVRRTVCALVDECTLDTNQIIEQQLNEKKMKDLPPAASSPELAQSVDVSGKGDPCRFTGPTYSIEWWIEVNEKGEEIVNFLMKQKARKGRWWSAIGIGDNMSDMDIGTIFLENGEPRAMIDYFSNSYNLPVKDTKQDWKLNKKLSKWPKKLFVEDNNSEDEQIVELYFSRKITTEDENDRSMDDCVLFQFGANLGIYGPPGFRLHKHQDWPDLYKACKLKNHCMRHKRQNGRNDRNNFVNIPPLSHSIDENQTNNSINVTDKAIELLMKSLGPKIVQTVSESDKNETENTKVKTKLIQKTGQKEEINEEDNNEIIKGKATIIPLLINSKQQSNNGMQISEGNDVGNEKKNENKQNENNKTSIIISKRQEQQQTQQNIPNENLNNKNNSVQSNETNTSGLSTSPFSLSAFLGGGEQQQQQPLQQQLNLNNESVNNLGENGNSSTASVIRQSGEGGVSAENGGLPLEGATNVTLPSPPRFGISQMLQEENEISNSSSSSTTTTLSTTNNLNETNLSTTILQENISNTSNEFQTTIIPTNISNIEAESTTTTISTTQTTNNTEEHSQTTIVITISKQETNTSSTNIVTPTELSTNSPENETNNLNSSSQQQNSETFTSTTILPTTVEIQQSTSLNNKIEETLENSTTAILTNSPTTLTVNLESTNTTTLINNETSTGESNISTNTTAEITTQPTTIISTEKTNKPTNVYLTTKTTTEKHQMETSNTKNISTNSPETTKTTLNKTNFSNLPGSNEQPEERGIKLPIATSKCDALRPDLPICRSYMDTYIERVKDWSERHGEPLERQFPKACRLLNSVPHVPTLCCQLFNDRCNDFI</sequence>
<feature type="compositionally biased region" description="Polar residues" evidence="1">
    <location>
        <begin position="680"/>
        <end position="689"/>
    </location>
</feature>
<feature type="region of interest" description="Disordered" evidence="1">
    <location>
        <begin position="616"/>
        <end position="706"/>
    </location>
</feature>
<keyword evidence="2" id="KW-0812">Transmembrane</keyword>
<keyword evidence="2" id="KW-1133">Transmembrane helix</keyword>
<feature type="compositionally biased region" description="Low complexity" evidence="1">
    <location>
        <begin position="871"/>
        <end position="896"/>
    </location>
</feature>
<organism evidence="4 5">
    <name type="scientific">Meloidogyne enterolobii</name>
    <name type="common">Root-knot nematode worm</name>
    <name type="synonym">Meloidogyne mayaguensis</name>
    <dbReference type="NCBI Taxonomy" id="390850"/>
    <lineage>
        <taxon>Eukaryota</taxon>
        <taxon>Metazoa</taxon>
        <taxon>Ecdysozoa</taxon>
        <taxon>Nematoda</taxon>
        <taxon>Chromadorea</taxon>
        <taxon>Rhabditida</taxon>
        <taxon>Tylenchina</taxon>
        <taxon>Tylenchomorpha</taxon>
        <taxon>Tylenchoidea</taxon>
        <taxon>Meloidogynidae</taxon>
        <taxon>Meloidogyninae</taxon>
        <taxon>Meloidogyne</taxon>
    </lineage>
</organism>
<dbReference type="PANTHER" id="PTHR36516">
    <property type="entry name" value="PROTEIN CBG04168-RELATED"/>
    <property type="match status" value="1"/>
</dbReference>
<evidence type="ECO:0000256" key="2">
    <source>
        <dbReference type="SAM" id="Phobius"/>
    </source>
</evidence>
<feature type="region of interest" description="Disordered" evidence="1">
    <location>
        <begin position="867"/>
        <end position="896"/>
    </location>
</feature>
<feature type="region of interest" description="Disordered" evidence="1">
    <location>
        <begin position="998"/>
        <end position="1039"/>
    </location>
</feature>
<dbReference type="PANTHER" id="PTHR36516:SF5">
    <property type="entry name" value="DOMON DOMAIN-CONTAINING PROTEIN"/>
    <property type="match status" value="1"/>
</dbReference>
<feature type="transmembrane region" description="Helical" evidence="2">
    <location>
        <begin position="21"/>
        <end position="43"/>
    </location>
</feature>
<name>A0A6V7V4H3_MELEN</name>
<feature type="compositionally biased region" description="Low complexity" evidence="1">
    <location>
        <begin position="774"/>
        <end position="792"/>
    </location>
</feature>